<dbReference type="EMBL" id="BSFP01000132">
    <property type="protein sequence ID" value="GLL08205.1"/>
    <property type="molecule type" value="Genomic_DNA"/>
</dbReference>
<keyword evidence="3" id="KW-1185">Reference proteome</keyword>
<name>A0A9W6KW10_9ACTN</name>
<evidence type="ECO:0000313" key="2">
    <source>
        <dbReference type="EMBL" id="GLL08205.1"/>
    </source>
</evidence>
<reference evidence="2" key="2">
    <citation type="submission" date="2023-01" db="EMBL/GenBank/DDBJ databases">
        <authorList>
            <person name="Sun Q."/>
            <person name="Evtushenko L."/>
        </authorList>
    </citation>
    <scope>NUCLEOTIDE SEQUENCE</scope>
    <source>
        <strain evidence="2">VKM Ac-1321</strain>
    </source>
</reference>
<dbReference type="NCBIfam" id="NF045942">
    <property type="entry name" value="PolPhglucPhase"/>
    <property type="match status" value="1"/>
</dbReference>
<comment type="similarity">
    <text evidence="1">Belongs to the ROK (NagC/XylR) family.</text>
</comment>
<comment type="caution">
    <text evidence="2">The sequence shown here is derived from an EMBL/GenBank/DDBJ whole genome shotgun (WGS) entry which is preliminary data.</text>
</comment>
<sequence>MVVLGIDIGGSGIKGAPVDLATGLFTSDRVRIETPQPADTAAVVQTVVQVAGAFEAAASIGITFPAVVQHGVTKTAANVDKSWVDAPAEQLFSAALGKPVTVLNDADAAGVAEVEYGAGRGVPGLVVMVTFGTGIGTALFIDGTLVPNTEFGHLQMSGLHLHGGDAEDYASDRVREADDLGWPQFAERVQTYLRHLHALLWPDLIIVGGGVSKKAEKWLHLVDVPTKVVPAALQNNAGIAGAALLAARNARVV</sequence>
<dbReference type="Proteomes" id="UP001143480">
    <property type="component" value="Unassembled WGS sequence"/>
</dbReference>
<dbReference type="Pfam" id="PF00480">
    <property type="entry name" value="ROK"/>
    <property type="match status" value="1"/>
</dbReference>
<dbReference type="InterPro" id="IPR000600">
    <property type="entry name" value="ROK"/>
</dbReference>
<protein>
    <submittedName>
        <fullName evidence="2">Polyphosphate glucokinase</fullName>
    </submittedName>
</protein>
<reference evidence="2" key="1">
    <citation type="journal article" date="2014" name="Int. J. Syst. Evol. Microbiol.">
        <title>Complete genome sequence of Corynebacterium casei LMG S-19264T (=DSM 44701T), isolated from a smear-ripened cheese.</title>
        <authorList>
            <consortium name="US DOE Joint Genome Institute (JGI-PGF)"/>
            <person name="Walter F."/>
            <person name="Albersmeier A."/>
            <person name="Kalinowski J."/>
            <person name="Ruckert C."/>
        </authorList>
    </citation>
    <scope>NUCLEOTIDE SEQUENCE</scope>
    <source>
        <strain evidence="2">VKM Ac-1321</strain>
    </source>
</reference>
<proteinExistence type="inferred from homology"/>
<dbReference type="InterPro" id="IPR043129">
    <property type="entry name" value="ATPase_NBD"/>
</dbReference>
<dbReference type="RefSeq" id="WP_261965712.1">
    <property type="nucleotide sequence ID" value="NZ_BAAAXA010000001.1"/>
</dbReference>
<dbReference type="Gene3D" id="3.30.420.40">
    <property type="match status" value="2"/>
</dbReference>
<dbReference type="PANTHER" id="PTHR18964:SF146">
    <property type="entry name" value="POLYPHOSPHATE GLUCOKINASE"/>
    <property type="match status" value="1"/>
</dbReference>
<dbReference type="CDD" id="cd24058">
    <property type="entry name" value="ASKHA_NBD_ROK_PPGK"/>
    <property type="match status" value="1"/>
</dbReference>
<gene>
    <name evidence="2" type="ORF">GCM10017581_099660</name>
</gene>
<evidence type="ECO:0000313" key="3">
    <source>
        <dbReference type="Proteomes" id="UP001143480"/>
    </source>
</evidence>
<evidence type="ECO:0000256" key="1">
    <source>
        <dbReference type="ARBA" id="ARBA00006479"/>
    </source>
</evidence>
<dbReference type="SUPFAM" id="SSF53067">
    <property type="entry name" value="Actin-like ATPase domain"/>
    <property type="match status" value="1"/>
</dbReference>
<dbReference type="AlphaFoldDB" id="A0A9W6KW10"/>
<accession>A0A9W6KW10</accession>
<dbReference type="PANTHER" id="PTHR18964">
    <property type="entry name" value="ROK (REPRESSOR, ORF, KINASE) FAMILY"/>
    <property type="match status" value="1"/>
</dbReference>
<organism evidence="2 3">
    <name type="scientific">Dactylosporangium matsuzakiense</name>
    <dbReference type="NCBI Taxonomy" id="53360"/>
    <lineage>
        <taxon>Bacteria</taxon>
        <taxon>Bacillati</taxon>
        <taxon>Actinomycetota</taxon>
        <taxon>Actinomycetes</taxon>
        <taxon>Micromonosporales</taxon>
        <taxon>Micromonosporaceae</taxon>
        <taxon>Dactylosporangium</taxon>
    </lineage>
</organism>